<evidence type="ECO:0000256" key="8">
    <source>
        <dbReference type="SAM" id="SignalP"/>
    </source>
</evidence>
<evidence type="ECO:0000256" key="5">
    <source>
        <dbReference type="ARBA" id="ARBA00022989"/>
    </source>
</evidence>
<feature type="domain" description="Mechanosensitive ion channel MscS C-terminal" evidence="10">
    <location>
        <begin position="726"/>
        <end position="808"/>
    </location>
</feature>
<keyword evidence="12" id="KW-1185">Reference proteome</keyword>
<feature type="transmembrane region" description="Helical" evidence="7">
    <location>
        <begin position="435"/>
        <end position="456"/>
    </location>
</feature>
<accession>A0ABW7F2Q5</accession>
<evidence type="ECO:0000313" key="12">
    <source>
        <dbReference type="Proteomes" id="UP001606210"/>
    </source>
</evidence>
<dbReference type="SUPFAM" id="SSF82689">
    <property type="entry name" value="Mechanosensitive channel protein MscS (YggB), C-terminal domain"/>
    <property type="match status" value="1"/>
</dbReference>
<evidence type="ECO:0000256" key="4">
    <source>
        <dbReference type="ARBA" id="ARBA00022692"/>
    </source>
</evidence>
<protein>
    <submittedName>
        <fullName evidence="11">Mechanosensitive ion channel domain-containing protein</fullName>
    </submittedName>
</protein>
<dbReference type="Gene3D" id="1.10.287.1260">
    <property type="match status" value="1"/>
</dbReference>
<keyword evidence="4 7" id="KW-0812">Transmembrane</keyword>
<feature type="transmembrane region" description="Helical" evidence="7">
    <location>
        <begin position="514"/>
        <end position="534"/>
    </location>
</feature>
<dbReference type="Gene3D" id="3.30.70.100">
    <property type="match status" value="1"/>
</dbReference>
<evidence type="ECO:0000256" key="1">
    <source>
        <dbReference type="ARBA" id="ARBA00004651"/>
    </source>
</evidence>
<dbReference type="EMBL" id="JBIGHV010000003">
    <property type="protein sequence ID" value="MFG6430156.1"/>
    <property type="molecule type" value="Genomic_DNA"/>
</dbReference>
<evidence type="ECO:0000256" key="2">
    <source>
        <dbReference type="ARBA" id="ARBA00008017"/>
    </source>
</evidence>
<dbReference type="InterPro" id="IPR023408">
    <property type="entry name" value="MscS_beta-dom_sf"/>
</dbReference>
<comment type="subcellular location">
    <subcellularLocation>
        <location evidence="1">Cell membrane</location>
        <topology evidence="1">Multi-pass membrane protein</topology>
    </subcellularLocation>
</comment>
<dbReference type="InterPro" id="IPR010920">
    <property type="entry name" value="LSM_dom_sf"/>
</dbReference>
<dbReference type="InterPro" id="IPR011066">
    <property type="entry name" value="MscS_channel_C_sf"/>
</dbReference>
<dbReference type="InterPro" id="IPR049278">
    <property type="entry name" value="MS_channel_C"/>
</dbReference>
<keyword evidence="6 7" id="KW-0472">Membrane</keyword>
<feature type="domain" description="Mechanosensitive ion channel MscS" evidence="9">
    <location>
        <begin position="652"/>
        <end position="718"/>
    </location>
</feature>
<evidence type="ECO:0000313" key="11">
    <source>
        <dbReference type="EMBL" id="MFG6430156.1"/>
    </source>
</evidence>
<feature type="transmembrane region" description="Helical" evidence="7">
    <location>
        <begin position="350"/>
        <end position="368"/>
    </location>
</feature>
<feature type="transmembrane region" description="Helical" evidence="7">
    <location>
        <begin position="290"/>
        <end position="306"/>
    </location>
</feature>
<feature type="transmembrane region" description="Helical" evidence="7">
    <location>
        <begin position="604"/>
        <end position="628"/>
    </location>
</feature>
<sequence length="838" mass="89524">MASREVARRGSAARRLFAATVQKARWVAAAGLAAAVMASGAQQPATAAPGASGATAVASSPAPIVATEIVVRADQDQRLADRILRQAERTEVAERLSRELQAIEAPVEEKLRSFGAESLRELPVMRLESLERHWKFDAARFLQWQKEAQRAMSPFSNATAQLAQRRAVWRATQDSAVVQQLPAVLRERVDALQLALSAAEEALSAPLARQIEIGRRADTLDAQIQAGRTEVAEAIAAIDLRLLKIDAPPLWSLRLGDRTGSESSAMIERGMDIEGRFASAYAVNATGNKAALLIVQLLLLAVLAGLRYRSRLVPMASTDAASAQILRRPVSTWLLLAMMAVLAIERDAPLLALQVAMLVALVPLLRLLPAHRLPVPDAWPYLAIGLYALSRLGVVLIGNGAVFRLYHFALTVLALLVTLWFLQRARSQGPALTRAAAIARAAAWAAAVLLGLAALLNAVGNVSLAETLTSGVIDSGYSALLLYAAVAVARALLRVVGSDPAVQRLALVRRHGEALLSAATRGLALAAAFGWLVYAMNSFRVLRPVQSWLEAVLGHDFEVGEISLSLGNLLVFAVSVVVATWVARIVRQLLGEQLSARESLPRGVANSVASLSYYGLLLLGFLLALSAAGFKVSQLALVFGALGVGIGFGLQNIVNNFVSGLVLMVERPLRPGDIVDVAGVSGRVREIGLRATLIRTFEGADVVVPNGMLLTGSLTNWTLTDHSRRIEIEVPVAYGSDAAQVLPMLQAAAREVPGVAAEPAPAALLKGYGDSSLNVVLRVWTQDYDRWVVIRSELLTRVLAALADAGIQVPFNQVDLNVKTVSAEARDWLRPAPPPQDA</sequence>
<evidence type="ECO:0000256" key="3">
    <source>
        <dbReference type="ARBA" id="ARBA00022475"/>
    </source>
</evidence>
<feature type="chain" id="PRO_5046755758" evidence="8">
    <location>
        <begin position="48"/>
        <end position="838"/>
    </location>
</feature>
<dbReference type="PANTHER" id="PTHR30347">
    <property type="entry name" value="POTASSIUM CHANNEL RELATED"/>
    <property type="match status" value="1"/>
</dbReference>
<keyword evidence="8" id="KW-0732">Signal</keyword>
<comment type="caution">
    <text evidence="11">The sequence shown here is derived from an EMBL/GenBank/DDBJ whole genome shotgun (WGS) entry which is preliminary data.</text>
</comment>
<evidence type="ECO:0000256" key="6">
    <source>
        <dbReference type="ARBA" id="ARBA00023136"/>
    </source>
</evidence>
<evidence type="ECO:0000259" key="9">
    <source>
        <dbReference type="Pfam" id="PF00924"/>
    </source>
</evidence>
<keyword evidence="5 7" id="KW-1133">Transmembrane helix</keyword>
<reference evidence="11 12" key="1">
    <citation type="submission" date="2024-08" db="EMBL/GenBank/DDBJ databases">
        <authorList>
            <person name="Lu H."/>
        </authorList>
    </citation>
    <scope>NUCLEOTIDE SEQUENCE [LARGE SCALE GENOMIC DNA]</scope>
    <source>
        <strain evidence="11 12">LYH14W</strain>
    </source>
</reference>
<feature type="transmembrane region" description="Helical" evidence="7">
    <location>
        <begin position="634"/>
        <end position="654"/>
    </location>
</feature>
<dbReference type="PANTHER" id="PTHR30347:SF1">
    <property type="entry name" value="MECHANOSENSITIVE CHANNEL MSCK"/>
    <property type="match status" value="1"/>
</dbReference>
<dbReference type="InterPro" id="IPR052702">
    <property type="entry name" value="MscS-like_channel"/>
</dbReference>
<keyword evidence="3" id="KW-1003">Cell membrane</keyword>
<organism evidence="11 12">
    <name type="scientific">Pelomonas parva</name>
    <dbReference type="NCBI Taxonomy" id="3299032"/>
    <lineage>
        <taxon>Bacteria</taxon>
        <taxon>Pseudomonadati</taxon>
        <taxon>Pseudomonadota</taxon>
        <taxon>Betaproteobacteria</taxon>
        <taxon>Burkholderiales</taxon>
        <taxon>Sphaerotilaceae</taxon>
        <taxon>Roseateles</taxon>
    </lineage>
</organism>
<dbReference type="InterPro" id="IPR011014">
    <property type="entry name" value="MscS_channel_TM-2"/>
</dbReference>
<feature type="transmembrane region" description="Helical" evidence="7">
    <location>
        <begin position="562"/>
        <end position="583"/>
    </location>
</feature>
<dbReference type="Proteomes" id="UP001606210">
    <property type="component" value="Unassembled WGS sequence"/>
</dbReference>
<dbReference type="Gene3D" id="2.30.30.60">
    <property type="match status" value="1"/>
</dbReference>
<dbReference type="RefSeq" id="WP_394478206.1">
    <property type="nucleotide sequence ID" value="NZ_JBIGHV010000003.1"/>
</dbReference>
<dbReference type="Pfam" id="PF21082">
    <property type="entry name" value="MS_channel_3rd"/>
    <property type="match status" value="1"/>
</dbReference>
<feature type="signal peptide" evidence="8">
    <location>
        <begin position="1"/>
        <end position="47"/>
    </location>
</feature>
<comment type="similarity">
    <text evidence="2">Belongs to the MscS (TC 1.A.23) family.</text>
</comment>
<feature type="transmembrane region" description="Helical" evidence="7">
    <location>
        <begin position="476"/>
        <end position="493"/>
    </location>
</feature>
<dbReference type="Pfam" id="PF00924">
    <property type="entry name" value="MS_channel_2nd"/>
    <property type="match status" value="1"/>
</dbReference>
<gene>
    <name evidence="11" type="ORF">ACG00Y_09550</name>
</gene>
<evidence type="ECO:0000259" key="10">
    <source>
        <dbReference type="Pfam" id="PF21082"/>
    </source>
</evidence>
<proteinExistence type="inferred from homology"/>
<dbReference type="SUPFAM" id="SSF82861">
    <property type="entry name" value="Mechanosensitive channel protein MscS (YggB), transmembrane region"/>
    <property type="match status" value="1"/>
</dbReference>
<name>A0ABW7F2Q5_9BURK</name>
<feature type="transmembrane region" description="Helical" evidence="7">
    <location>
        <begin position="405"/>
        <end position="423"/>
    </location>
</feature>
<dbReference type="SUPFAM" id="SSF50182">
    <property type="entry name" value="Sm-like ribonucleoproteins"/>
    <property type="match status" value="1"/>
</dbReference>
<dbReference type="InterPro" id="IPR006685">
    <property type="entry name" value="MscS_channel_2nd"/>
</dbReference>
<evidence type="ECO:0000256" key="7">
    <source>
        <dbReference type="SAM" id="Phobius"/>
    </source>
</evidence>